<evidence type="ECO:0000313" key="10">
    <source>
        <dbReference type="Proteomes" id="UP000001396"/>
    </source>
</evidence>
<evidence type="ECO:0000256" key="4">
    <source>
        <dbReference type="ARBA" id="ARBA00023136"/>
    </source>
</evidence>
<proteinExistence type="predicted"/>
<feature type="transmembrane region" description="Helical" evidence="7">
    <location>
        <begin position="171"/>
        <end position="198"/>
    </location>
</feature>
<dbReference type="InterPro" id="IPR050846">
    <property type="entry name" value="TLCD"/>
</dbReference>
<dbReference type="GO" id="GO:0005783">
    <property type="term" value="C:endoplasmic reticulum"/>
    <property type="evidence" value="ECO:0007669"/>
    <property type="project" value="TreeGrafter"/>
</dbReference>
<evidence type="ECO:0000313" key="9">
    <source>
        <dbReference type="EMBL" id="EFA81991.1"/>
    </source>
</evidence>
<dbReference type="SMART" id="SM00724">
    <property type="entry name" value="TLC"/>
    <property type="match status" value="1"/>
</dbReference>
<reference evidence="9 10" key="1">
    <citation type="journal article" date="2011" name="Genome Res.">
        <title>Phylogeny-wide analysis of social amoeba genomes highlights ancient origins for complex intercellular communication.</title>
        <authorList>
            <person name="Heidel A.J."/>
            <person name="Lawal H.M."/>
            <person name="Felder M."/>
            <person name="Schilde C."/>
            <person name="Helps N.R."/>
            <person name="Tunggal B."/>
            <person name="Rivero F."/>
            <person name="John U."/>
            <person name="Schleicher M."/>
            <person name="Eichinger L."/>
            <person name="Platzer M."/>
            <person name="Noegel A.A."/>
            <person name="Schaap P."/>
            <person name="Gloeckner G."/>
        </authorList>
    </citation>
    <scope>NUCLEOTIDE SEQUENCE [LARGE SCALE GENOMIC DNA]</scope>
    <source>
        <strain evidence="10">ATCC 26659 / Pp 5 / PN500</strain>
    </source>
</reference>
<evidence type="ECO:0000256" key="6">
    <source>
        <dbReference type="SAM" id="MobiDB-lite"/>
    </source>
</evidence>
<keyword evidence="2 5" id="KW-0812">Transmembrane</keyword>
<feature type="transmembrane region" description="Helical" evidence="7">
    <location>
        <begin position="87"/>
        <end position="107"/>
    </location>
</feature>
<dbReference type="InParanoid" id="D3B9S9"/>
<feature type="transmembrane region" description="Helical" evidence="7">
    <location>
        <begin position="54"/>
        <end position="75"/>
    </location>
</feature>
<dbReference type="EMBL" id="ADBJ01000022">
    <property type="protein sequence ID" value="EFA81991.1"/>
    <property type="molecule type" value="Genomic_DNA"/>
</dbReference>
<protein>
    <submittedName>
        <fullName evidence="9">TRAM</fullName>
    </submittedName>
</protein>
<dbReference type="STRING" id="670386.D3B9S9"/>
<feature type="transmembrane region" description="Helical" evidence="7">
    <location>
        <begin position="210"/>
        <end position="234"/>
    </location>
</feature>
<evidence type="ECO:0000256" key="1">
    <source>
        <dbReference type="ARBA" id="ARBA00004141"/>
    </source>
</evidence>
<dbReference type="PROSITE" id="PS50922">
    <property type="entry name" value="TLC"/>
    <property type="match status" value="1"/>
</dbReference>
<keyword evidence="3 7" id="KW-1133">Transmembrane helix</keyword>
<comment type="caution">
    <text evidence="9">The sequence shown here is derived from an EMBL/GenBank/DDBJ whole genome shotgun (WGS) entry which is preliminary data.</text>
</comment>
<dbReference type="AlphaFoldDB" id="D3B9S9"/>
<dbReference type="GO" id="GO:0016020">
    <property type="term" value="C:membrane"/>
    <property type="evidence" value="ECO:0007669"/>
    <property type="project" value="UniProtKB-SubCell"/>
</dbReference>
<sequence length="339" mass="39168">MEELINTWNVEILTALMFTLTLYVSNVITPLFYKDFHKLEKKDKIEWNSRIGSNINAIVCTYGALKCLFFENLAWTENPYYDISPSSSFYMRFILGYFFYDTIILLINHSQIDSATLMHHLMGLLLYYLGISRKYCHFVLVSYMLTEVSTPFVNFRWFLYRTNKSKDFIYIINGLLMALGFLLARVLYAPTTIGYALITKYPLSLNLPGYIWWGTYLGCVAINSLNMYWAYLIFRGLYRAMKKPPTTTTTTISSETTLQQPPQEKSYQSCSSSSSAVHAHAASTNYNDNNTNLINNIHTYNSFANNSTSNLHQFDSDNHLKNDDSILINNQIIKKIKTN</sequence>
<dbReference type="Proteomes" id="UP000001396">
    <property type="component" value="Unassembled WGS sequence"/>
</dbReference>
<dbReference type="Pfam" id="PF03798">
    <property type="entry name" value="TRAM_LAG1_CLN8"/>
    <property type="match status" value="1"/>
</dbReference>
<evidence type="ECO:0000256" key="3">
    <source>
        <dbReference type="ARBA" id="ARBA00022989"/>
    </source>
</evidence>
<feature type="domain" description="TLC" evidence="8">
    <location>
        <begin position="42"/>
        <end position="242"/>
    </location>
</feature>
<evidence type="ECO:0000256" key="2">
    <source>
        <dbReference type="ARBA" id="ARBA00022692"/>
    </source>
</evidence>
<feature type="region of interest" description="Disordered" evidence="6">
    <location>
        <begin position="249"/>
        <end position="270"/>
    </location>
</feature>
<name>D3B9S9_HETP5</name>
<gene>
    <name evidence="9" type="primary">tmem56B</name>
    <name evidence="9" type="ORF">PPL_05226</name>
</gene>
<comment type="subcellular location">
    <subcellularLocation>
        <location evidence="1">Membrane</location>
        <topology evidence="1">Multi-pass membrane protein</topology>
    </subcellularLocation>
</comment>
<organism evidence="9 10">
    <name type="scientific">Heterostelium pallidum (strain ATCC 26659 / Pp 5 / PN500)</name>
    <name type="common">Cellular slime mold</name>
    <name type="synonym">Polysphondylium pallidum</name>
    <dbReference type="NCBI Taxonomy" id="670386"/>
    <lineage>
        <taxon>Eukaryota</taxon>
        <taxon>Amoebozoa</taxon>
        <taxon>Evosea</taxon>
        <taxon>Eumycetozoa</taxon>
        <taxon>Dictyostelia</taxon>
        <taxon>Acytosteliales</taxon>
        <taxon>Acytosteliaceae</taxon>
        <taxon>Heterostelium</taxon>
    </lineage>
</organism>
<feature type="compositionally biased region" description="Polar residues" evidence="6">
    <location>
        <begin position="258"/>
        <end position="268"/>
    </location>
</feature>
<dbReference type="GO" id="GO:0055088">
    <property type="term" value="P:lipid homeostasis"/>
    <property type="evidence" value="ECO:0007669"/>
    <property type="project" value="TreeGrafter"/>
</dbReference>
<dbReference type="RefSeq" id="XP_020434108.1">
    <property type="nucleotide sequence ID" value="XM_020576119.1"/>
</dbReference>
<dbReference type="PANTHER" id="PTHR13439">
    <property type="entry name" value="CT120 PROTEIN"/>
    <property type="match status" value="1"/>
</dbReference>
<evidence type="ECO:0000256" key="7">
    <source>
        <dbReference type="SAM" id="Phobius"/>
    </source>
</evidence>
<dbReference type="OMA" id="SIFACKM"/>
<evidence type="ECO:0000256" key="5">
    <source>
        <dbReference type="PROSITE-ProRule" id="PRU00205"/>
    </source>
</evidence>
<feature type="transmembrane region" description="Helical" evidence="7">
    <location>
        <begin position="12"/>
        <end position="33"/>
    </location>
</feature>
<dbReference type="GeneID" id="31360712"/>
<evidence type="ECO:0000259" key="8">
    <source>
        <dbReference type="PROSITE" id="PS50922"/>
    </source>
</evidence>
<keyword evidence="4 5" id="KW-0472">Membrane</keyword>
<dbReference type="InterPro" id="IPR006634">
    <property type="entry name" value="TLC-dom"/>
</dbReference>
<accession>D3B9S9</accession>
<dbReference type="FunCoup" id="D3B9S9">
    <property type="interactions" value="149"/>
</dbReference>
<keyword evidence="10" id="KW-1185">Reference proteome</keyword>
<dbReference type="PANTHER" id="PTHR13439:SF0">
    <property type="entry name" value="TOPOISOMERASE I DAMAGE AFFECTED PROTEIN 4"/>
    <property type="match status" value="1"/>
</dbReference>